<dbReference type="Pfam" id="PF00635">
    <property type="entry name" value="Motile_Sperm"/>
    <property type="match status" value="1"/>
</dbReference>
<accession>A0A4U5NEN5</accession>
<reference evidence="7 8" key="2">
    <citation type="journal article" date="2019" name="G3 (Bethesda)">
        <title>Hybrid Assembly of the Genome of the Entomopathogenic Nematode Steinernema carpocapsae Identifies the X-Chromosome.</title>
        <authorList>
            <person name="Serra L."/>
            <person name="Macchietto M."/>
            <person name="Macias-Munoz A."/>
            <person name="McGill C.J."/>
            <person name="Rodriguez I.M."/>
            <person name="Rodriguez B."/>
            <person name="Murad R."/>
            <person name="Mortazavi A."/>
        </authorList>
    </citation>
    <scope>NUCLEOTIDE SEQUENCE [LARGE SCALE GENOMIC DNA]</scope>
    <source>
        <strain evidence="7 8">ALL</strain>
    </source>
</reference>
<dbReference type="Gene3D" id="2.60.40.10">
    <property type="entry name" value="Immunoglobulins"/>
    <property type="match status" value="1"/>
</dbReference>
<evidence type="ECO:0000256" key="2">
    <source>
        <dbReference type="ARBA" id="ARBA00022692"/>
    </source>
</evidence>
<dbReference type="STRING" id="34508.A0A4U5NEN5"/>
<dbReference type="OrthoDB" id="10022288at2759"/>
<dbReference type="SUPFAM" id="SSF49354">
    <property type="entry name" value="PapD-like"/>
    <property type="match status" value="1"/>
</dbReference>
<feature type="transmembrane region" description="Helical" evidence="5">
    <location>
        <begin position="205"/>
        <end position="224"/>
    </location>
</feature>
<dbReference type="Proteomes" id="UP000298663">
    <property type="component" value="Unassembled WGS sequence"/>
</dbReference>
<dbReference type="InterPro" id="IPR000535">
    <property type="entry name" value="MSP_dom"/>
</dbReference>
<dbReference type="GO" id="GO:0016020">
    <property type="term" value="C:membrane"/>
    <property type="evidence" value="ECO:0007669"/>
    <property type="project" value="UniProtKB-SubCell"/>
</dbReference>
<dbReference type="GO" id="GO:0005737">
    <property type="term" value="C:cytoplasm"/>
    <property type="evidence" value="ECO:0007669"/>
    <property type="project" value="TreeGrafter"/>
</dbReference>
<keyword evidence="8" id="KW-1185">Reference proteome</keyword>
<dbReference type="PANTHER" id="PTHR34441:SF1">
    <property type="entry name" value="MOTILE SPERM DOMAIN-CONTAINING 1"/>
    <property type="match status" value="1"/>
</dbReference>
<keyword evidence="3 5" id="KW-1133">Transmembrane helix</keyword>
<evidence type="ECO:0000256" key="3">
    <source>
        <dbReference type="ARBA" id="ARBA00022989"/>
    </source>
</evidence>
<evidence type="ECO:0000313" key="7">
    <source>
        <dbReference type="EMBL" id="TKR81112.1"/>
    </source>
</evidence>
<evidence type="ECO:0000313" key="8">
    <source>
        <dbReference type="Proteomes" id="UP000298663"/>
    </source>
</evidence>
<comment type="subcellular location">
    <subcellularLocation>
        <location evidence="1">Membrane</location>
        <topology evidence="1">Multi-pass membrane protein</topology>
    </subcellularLocation>
</comment>
<evidence type="ECO:0000256" key="5">
    <source>
        <dbReference type="SAM" id="Phobius"/>
    </source>
</evidence>
<dbReference type="AlphaFoldDB" id="A0A4U5NEN5"/>
<evidence type="ECO:0000259" key="6">
    <source>
        <dbReference type="Pfam" id="PF00635"/>
    </source>
</evidence>
<organism evidence="7 8">
    <name type="scientific">Steinernema carpocapsae</name>
    <name type="common">Entomopathogenic nematode</name>
    <dbReference type="NCBI Taxonomy" id="34508"/>
    <lineage>
        <taxon>Eukaryota</taxon>
        <taxon>Metazoa</taxon>
        <taxon>Ecdysozoa</taxon>
        <taxon>Nematoda</taxon>
        <taxon>Chromadorea</taxon>
        <taxon>Rhabditida</taxon>
        <taxon>Tylenchina</taxon>
        <taxon>Panagrolaimomorpha</taxon>
        <taxon>Strongyloidoidea</taxon>
        <taxon>Steinernematidae</taxon>
        <taxon>Steinernema</taxon>
    </lineage>
</organism>
<gene>
    <name evidence="7" type="ORF">L596_015046</name>
</gene>
<dbReference type="PANTHER" id="PTHR34441">
    <property type="entry name" value="MOTILE SPERM DOMAIN-CONTAINING PROTEIN 1"/>
    <property type="match status" value="1"/>
</dbReference>
<reference evidence="7 8" key="1">
    <citation type="journal article" date="2015" name="Genome Biol.">
        <title>Comparative genomics of Steinernema reveals deeply conserved gene regulatory networks.</title>
        <authorList>
            <person name="Dillman A.R."/>
            <person name="Macchietto M."/>
            <person name="Porter C.F."/>
            <person name="Rogers A."/>
            <person name="Williams B."/>
            <person name="Antoshechkin I."/>
            <person name="Lee M.M."/>
            <person name="Goodwin Z."/>
            <person name="Lu X."/>
            <person name="Lewis E.E."/>
            <person name="Goodrich-Blair H."/>
            <person name="Stock S.P."/>
            <person name="Adams B.J."/>
            <person name="Sternberg P.W."/>
            <person name="Mortazavi A."/>
        </authorList>
    </citation>
    <scope>NUCLEOTIDE SEQUENCE [LARGE SCALE GENOMIC DNA]</scope>
    <source>
        <strain evidence="7 8">ALL</strain>
    </source>
</reference>
<proteinExistence type="predicted"/>
<keyword evidence="4 5" id="KW-0472">Membrane</keyword>
<protein>
    <recommendedName>
        <fullName evidence="6">MSP domain-containing protein</fullName>
    </recommendedName>
</protein>
<feature type="transmembrane region" description="Helical" evidence="5">
    <location>
        <begin position="168"/>
        <end position="185"/>
    </location>
</feature>
<dbReference type="EMBL" id="AZBU02000004">
    <property type="protein sequence ID" value="TKR81112.1"/>
    <property type="molecule type" value="Genomic_DNA"/>
</dbReference>
<name>A0A4U5NEN5_STECR</name>
<dbReference type="InterPro" id="IPR008962">
    <property type="entry name" value="PapD-like_sf"/>
</dbReference>
<comment type="caution">
    <text evidence="7">The sequence shown here is derived from an EMBL/GenBank/DDBJ whole genome shotgun (WGS) entry which is preliminary data.</text>
</comment>
<dbReference type="InterPro" id="IPR039283">
    <property type="entry name" value="MOSPD1/3"/>
</dbReference>
<evidence type="ECO:0000256" key="1">
    <source>
        <dbReference type="ARBA" id="ARBA00004141"/>
    </source>
</evidence>
<sequence>MEHLYGGLSDTSSSSLPVFLFPNLIQFAHSVPQERKILTLYNPYEFPIVYKVLSTASRKYTVLEPSGVIHAKRAVDISIRHLTAGTDRSLIGLVDYFKVEIHRERDPSNKGSKVIQVHLLEYPENNKESLERTSFHNIPRTRVNSRFSQETMPQRQFAPDDNISNGNFLVLVFLALACSTLLMFPTHHEPAATDSIIPPILHPSVSQKIFFAFLLGIIVAVLLMRPRIN</sequence>
<feature type="domain" description="MSP" evidence="6">
    <location>
        <begin position="19"/>
        <end position="109"/>
    </location>
</feature>
<keyword evidence="2 5" id="KW-0812">Transmembrane</keyword>
<dbReference type="InterPro" id="IPR013783">
    <property type="entry name" value="Ig-like_fold"/>
</dbReference>
<evidence type="ECO:0000256" key="4">
    <source>
        <dbReference type="ARBA" id="ARBA00023136"/>
    </source>
</evidence>